<feature type="region of interest" description="Disordered" evidence="1">
    <location>
        <begin position="313"/>
        <end position="340"/>
    </location>
</feature>
<dbReference type="EMBL" id="JAGPXC010000009">
    <property type="protein sequence ID" value="KAH6647187.1"/>
    <property type="molecule type" value="Genomic_DNA"/>
</dbReference>
<feature type="compositionally biased region" description="Polar residues" evidence="1">
    <location>
        <begin position="1"/>
        <end position="10"/>
    </location>
</feature>
<gene>
    <name evidence="2" type="ORF">BKA67DRAFT_581912</name>
</gene>
<proteinExistence type="predicted"/>
<dbReference type="Proteomes" id="UP000758603">
    <property type="component" value="Unassembled WGS sequence"/>
</dbReference>
<organism evidence="2 3">
    <name type="scientific">Truncatella angustata</name>
    <dbReference type="NCBI Taxonomy" id="152316"/>
    <lineage>
        <taxon>Eukaryota</taxon>
        <taxon>Fungi</taxon>
        <taxon>Dikarya</taxon>
        <taxon>Ascomycota</taxon>
        <taxon>Pezizomycotina</taxon>
        <taxon>Sordariomycetes</taxon>
        <taxon>Xylariomycetidae</taxon>
        <taxon>Amphisphaeriales</taxon>
        <taxon>Sporocadaceae</taxon>
        <taxon>Truncatella</taxon>
    </lineage>
</organism>
<reference evidence="2" key="1">
    <citation type="journal article" date="2021" name="Nat. Commun.">
        <title>Genetic determinants of endophytism in the Arabidopsis root mycobiome.</title>
        <authorList>
            <person name="Mesny F."/>
            <person name="Miyauchi S."/>
            <person name="Thiergart T."/>
            <person name="Pickel B."/>
            <person name="Atanasova L."/>
            <person name="Karlsson M."/>
            <person name="Huettel B."/>
            <person name="Barry K.W."/>
            <person name="Haridas S."/>
            <person name="Chen C."/>
            <person name="Bauer D."/>
            <person name="Andreopoulos W."/>
            <person name="Pangilinan J."/>
            <person name="LaButti K."/>
            <person name="Riley R."/>
            <person name="Lipzen A."/>
            <person name="Clum A."/>
            <person name="Drula E."/>
            <person name="Henrissat B."/>
            <person name="Kohler A."/>
            <person name="Grigoriev I.V."/>
            <person name="Martin F.M."/>
            <person name="Hacquard S."/>
        </authorList>
    </citation>
    <scope>NUCLEOTIDE SEQUENCE</scope>
    <source>
        <strain evidence="2">MPI-SDFR-AT-0073</strain>
    </source>
</reference>
<feature type="compositionally biased region" description="Basic residues" evidence="1">
    <location>
        <begin position="313"/>
        <end position="330"/>
    </location>
</feature>
<accession>A0A9P8RJU7</accession>
<evidence type="ECO:0000313" key="3">
    <source>
        <dbReference type="Proteomes" id="UP000758603"/>
    </source>
</evidence>
<sequence>MARTRASSYANDDPVTSGYRYRPLPSTPQVSENYRNKPLPLRPGEGQVPRTGDSPYPAPLHLPGRSHHRAPSHRPEVRRAPFDYSYVGFAEPVPRWPDNPRPYATEPVFVERSTTADYGGARHTYYEGRPYPAVSAQASCSYPDQGSSCYDEQDQGSSCYNDDDEWIQEVPRRANSVGVAKSAPSDCLLWGRYAGAWGDLQDEFAMLRLSNDTWQRAMHAFAGIHTDYITVGNSQLVTTHFATLRSILKPYWGETKTERWINSLASLANSPTLSIFESSDSDYDSEVQKSRGKNIAWAVGSVGSAVSGLIRKLSTRSRPKGSRRQSRKRSTAPSTSSYYG</sequence>
<feature type="compositionally biased region" description="Polar residues" evidence="1">
    <location>
        <begin position="331"/>
        <end position="340"/>
    </location>
</feature>
<protein>
    <submittedName>
        <fullName evidence="2">Uncharacterized protein</fullName>
    </submittedName>
</protein>
<feature type="region of interest" description="Disordered" evidence="1">
    <location>
        <begin position="1"/>
        <end position="75"/>
    </location>
</feature>
<evidence type="ECO:0000256" key="1">
    <source>
        <dbReference type="SAM" id="MobiDB-lite"/>
    </source>
</evidence>
<dbReference type="AlphaFoldDB" id="A0A9P8RJU7"/>
<keyword evidence="3" id="KW-1185">Reference proteome</keyword>
<name>A0A9P8RJU7_9PEZI</name>
<dbReference type="GeneID" id="70132842"/>
<evidence type="ECO:0000313" key="2">
    <source>
        <dbReference type="EMBL" id="KAH6647187.1"/>
    </source>
</evidence>
<dbReference type="RefSeq" id="XP_045953701.1">
    <property type="nucleotide sequence ID" value="XM_046103951.1"/>
</dbReference>
<comment type="caution">
    <text evidence="2">The sequence shown here is derived from an EMBL/GenBank/DDBJ whole genome shotgun (WGS) entry which is preliminary data.</text>
</comment>